<dbReference type="Proteomes" id="UP001165960">
    <property type="component" value="Unassembled WGS sequence"/>
</dbReference>
<reference evidence="1" key="1">
    <citation type="submission" date="2022-04" db="EMBL/GenBank/DDBJ databases">
        <title>Genome of the entomopathogenic fungus Entomophthora muscae.</title>
        <authorList>
            <person name="Elya C."/>
            <person name="Lovett B.R."/>
            <person name="Lee E."/>
            <person name="Macias A.M."/>
            <person name="Hajek A.E."/>
            <person name="De Bivort B.L."/>
            <person name="Kasson M.T."/>
            <person name="De Fine Licht H.H."/>
            <person name="Stajich J.E."/>
        </authorList>
    </citation>
    <scope>NUCLEOTIDE SEQUENCE</scope>
    <source>
        <strain evidence="1">Berkeley</strain>
    </source>
</reference>
<accession>A0ACC2U4D4</accession>
<sequence length="248" mass="27527">MSLASRNLHRINHAKTAFFVCDIQDRFSTEIFSYPTLITTAQKLLSAAQVLDSRVIVTEQYPKVLGSTDKKLDISRAVINQPKTLFSMVSPEVQTHLEGIESIILFGLEVLLSILFSSKIVSSQIFSLFKIKNHWLYTSFFILIPRKTFYQSHVCILQTCLDLLRHGFDVRVVVDGVSSANKTEIPTALMRMSAAGAILSTSDSILFELMADSKNPKFKEISAIVKAHLVSTKANPLGLGSGFLTSQL</sequence>
<keyword evidence="2" id="KW-1185">Reference proteome</keyword>
<organism evidence="1 2">
    <name type="scientific">Entomophthora muscae</name>
    <dbReference type="NCBI Taxonomy" id="34485"/>
    <lineage>
        <taxon>Eukaryota</taxon>
        <taxon>Fungi</taxon>
        <taxon>Fungi incertae sedis</taxon>
        <taxon>Zoopagomycota</taxon>
        <taxon>Entomophthoromycotina</taxon>
        <taxon>Entomophthoromycetes</taxon>
        <taxon>Entomophthorales</taxon>
        <taxon>Entomophthoraceae</taxon>
        <taxon>Entomophthora</taxon>
    </lineage>
</organism>
<protein>
    <submittedName>
        <fullName evidence="1">Uncharacterized protein</fullName>
    </submittedName>
</protein>
<gene>
    <name evidence="1" type="ORF">DSO57_1010304</name>
</gene>
<name>A0ACC2U4D4_9FUNG</name>
<evidence type="ECO:0000313" key="1">
    <source>
        <dbReference type="EMBL" id="KAJ9081878.1"/>
    </source>
</evidence>
<dbReference type="EMBL" id="QTSX02001454">
    <property type="protein sequence ID" value="KAJ9081878.1"/>
    <property type="molecule type" value="Genomic_DNA"/>
</dbReference>
<comment type="caution">
    <text evidence="1">The sequence shown here is derived from an EMBL/GenBank/DDBJ whole genome shotgun (WGS) entry which is preliminary data.</text>
</comment>
<evidence type="ECO:0000313" key="2">
    <source>
        <dbReference type="Proteomes" id="UP001165960"/>
    </source>
</evidence>
<proteinExistence type="predicted"/>